<dbReference type="AlphaFoldDB" id="A0A072NIX0"/>
<dbReference type="GO" id="GO:0006790">
    <property type="term" value="P:sulfur compound metabolic process"/>
    <property type="evidence" value="ECO:0007669"/>
    <property type="project" value="TreeGrafter"/>
</dbReference>
<feature type="domain" description="Moybdenum cofactor oxidoreductase dimerisation" evidence="6">
    <location>
        <begin position="238"/>
        <end position="351"/>
    </location>
</feature>
<comment type="caution">
    <text evidence="7">The sequence shown here is derived from an EMBL/GenBank/DDBJ whole genome shotgun (WGS) entry which is preliminary data.</text>
</comment>
<protein>
    <submittedName>
        <fullName evidence="7">Sulfite oxidase-like oxidoreductase</fullName>
    </submittedName>
</protein>
<reference evidence="7 8" key="1">
    <citation type="submission" date="2014-04" db="EMBL/GenBank/DDBJ databases">
        <title>Draft genome sequence of Bacillus azotoformans MEV2011, a (co-) denitrifying strain unable to grow in the presence of oxygen.</title>
        <authorList>
            <person name="Nielsen M."/>
            <person name="Schreiber L."/>
            <person name="Finster K."/>
            <person name="Schramm A."/>
        </authorList>
    </citation>
    <scope>NUCLEOTIDE SEQUENCE [LARGE SCALE GENOMIC DNA]</scope>
    <source>
        <strain evidence="7 8">MEV2011</strain>
    </source>
</reference>
<accession>A0A072NIX0</accession>
<organism evidence="7 8">
    <name type="scientific">Schinkia azotoformans MEV2011</name>
    <dbReference type="NCBI Taxonomy" id="1348973"/>
    <lineage>
        <taxon>Bacteria</taxon>
        <taxon>Bacillati</taxon>
        <taxon>Bacillota</taxon>
        <taxon>Bacilli</taxon>
        <taxon>Bacillales</taxon>
        <taxon>Bacillaceae</taxon>
        <taxon>Calidifontibacillus/Schinkia group</taxon>
        <taxon>Schinkia</taxon>
    </lineage>
</organism>
<dbReference type="InterPro" id="IPR005066">
    <property type="entry name" value="MoCF_OxRdtse_dimer"/>
</dbReference>
<keyword evidence="3" id="KW-0479">Metal-binding</keyword>
<dbReference type="SUPFAM" id="SSF81296">
    <property type="entry name" value="E set domains"/>
    <property type="match status" value="1"/>
</dbReference>
<evidence type="ECO:0000256" key="1">
    <source>
        <dbReference type="ARBA" id="ARBA00001924"/>
    </source>
</evidence>
<dbReference type="GO" id="GO:0008482">
    <property type="term" value="F:sulfite oxidase activity"/>
    <property type="evidence" value="ECO:0007669"/>
    <property type="project" value="TreeGrafter"/>
</dbReference>
<name>A0A072NIX0_SCHAZ</name>
<evidence type="ECO:0000313" key="8">
    <source>
        <dbReference type="Proteomes" id="UP000027936"/>
    </source>
</evidence>
<dbReference type="Pfam" id="PF00174">
    <property type="entry name" value="Oxidored_molyb"/>
    <property type="match status" value="1"/>
</dbReference>
<dbReference type="GO" id="GO:0020037">
    <property type="term" value="F:heme binding"/>
    <property type="evidence" value="ECO:0007669"/>
    <property type="project" value="TreeGrafter"/>
</dbReference>
<dbReference type="PRINTS" id="PR00407">
    <property type="entry name" value="EUMOPTERIN"/>
</dbReference>
<evidence type="ECO:0000256" key="4">
    <source>
        <dbReference type="ARBA" id="ARBA00023002"/>
    </source>
</evidence>
<proteinExistence type="predicted"/>
<dbReference type="Proteomes" id="UP000027936">
    <property type="component" value="Unassembled WGS sequence"/>
</dbReference>
<dbReference type="Gene3D" id="3.90.420.10">
    <property type="entry name" value="Oxidoreductase, molybdopterin-binding domain"/>
    <property type="match status" value="1"/>
</dbReference>
<dbReference type="GO" id="GO:0043546">
    <property type="term" value="F:molybdopterin cofactor binding"/>
    <property type="evidence" value="ECO:0007669"/>
    <property type="project" value="TreeGrafter"/>
</dbReference>
<comment type="cofactor">
    <cofactor evidence="1">
        <name>Mo-molybdopterin</name>
        <dbReference type="ChEBI" id="CHEBI:71302"/>
    </cofactor>
</comment>
<dbReference type="RefSeq" id="WP_035196789.1">
    <property type="nucleotide sequence ID" value="NZ_JJRY01000014.1"/>
</dbReference>
<evidence type="ECO:0000259" key="6">
    <source>
        <dbReference type="Pfam" id="PF03404"/>
    </source>
</evidence>
<dbReference type="Gene3D" id="2.60.40.650">
    <property type="match status" value="1"/>
</dbReference>
<keyword evidence="2" id="KW-0500">Molybdenum</keyword>
<dbReference type="InterPro" id="IPR036374">
    <property type="entry name" value="OxRdtase_Mopterin-bd_sf"/>
</dbReference>
<dbReference type="Pfam" id="PF03404">
    <property type="entry name" value="Mo-co_dimer"/>
    <property type="match status" value="1"/>
</dbReference>
<dbReference type="OrthoDB" id="9778777at2"/>
<dbReference type="PANTHER" id="PTHR19372:SF7">
    <property type="entry name" value="SULFITE OXIDASE, MITOCHONDRIAL"/>
    <property type="match status" value="1"/>
</dbReference>
<dbReference type="InterPro" id="IPR000572">
    <property type="entry name" value="OxRdtase_Mopterin-bd_dom"/>
</dbReference>
<dbReference type="CDD" id="cd02110">
    <property type="entry name" value="SO_family_Moco_dimer"/>
    <property type="match status" value="1"/>
</dbReference>
<evidence type="ECO:0000313" key="7">
    <source>
        <dbReference type="EMBL" id="KEF37456.1"/>
    </source>
</evidence>
<dbReference type="SUPFAM" id="SSF56524">
    <property type="entry name" value="Oxidoreductase molybdopterin-binding domain"/>
    <property type="match status" value="1"/>
</dbReference>
<keyword evidence="4" id="KW-0560">Oxidoreductase</keyword>
<dbReference type="PATRIC" id="fig|1348973.3.peg.3142"/>
<dbReference type="EMBL" id="JJRY01000014">
    <property type="protein sequence ID" value="KEF37456.1"/>
    <property type="molecule type" value="Genomic_DNA"/>
</dbReference>
<dbReference type="InterPro" id="IPR008335">
    <property type="entry name" value="Mopterin_OxRdtase_euk"/>
</dbReference>
<dbReference type="GO" id="GO:0030151">
    <property type="term" value="F:molybdenum ion binding"/>
    <property type="evidence" value="ECO:0007669"/>
    <property type="project" value="InterPro"/>
</dbReference>
<evidence type="ECO:0000256" key="2">
    <source>
        <dbReference type="ARBA" id="ARBA00022505"/>
    </source>
</evidence>
<evidence type="ECO:0000259" key="5">
    <source>
        <dbReference type="Pfam" id="PF00174"/>
    </source>
</evidence>
<feature type="domain" description="Oxidoreductase molybdopterin-binding" evidence="5">
    <location>
        <begin position="42"/>
        <end position="214"/>
    </location>
</feature>
<dbReference type="PANTHER" id="PTHR19372">
    <property type="entry name" value="SULFITE REDUCTASE"/>
    <property type="match status" value="1"/>
</dbReference>
<gene>
    <name evidence="7" type="ORF">M670_03263</name>
</gene>
<evidence type="ECO:0000256" key="3">
    <source>
        <dbReference type="ARBA" id="ARBA00022723"/>
    </source>
</evidence>
<dbReference type="InterPro" id="IPR014756">
    <property type="entry name" value="Ig_E-set"/>
</dbReference>
<sequence>MKNREALPYLTSKRLSPENQESPIHFLYEWLTPIKYFYRRNHFPYPVLAKENFLLSITGEVSHPRFLSYDKLLSMPVKSLLIPLECAGNKRANFMPKVYGEQWEDGAISQGKWTGVPLRNILQKAGVSNDAKEVVFDGADYGTKPTIDESIPFQRSLPIEKAMHPDTIIAYKYNNKPLTFKQGYPLRLIVPNWYAMASVKWLSKITVINHTFAGPFQADDYVYYPHKDSDNDKIPVTLLNVNSTIQKPINLSILNTGTHYIQGMAWTGCGIITEVQISFDKGEPWHNATLYKFPHENYSWVFWSIQWKVEEKGEYTIFSRAKDSNGRIQPLTAFWNRKGYGFNAVTKVNVKIES</sequence>